<dbReference type="GO" id="GO:0005507">
    <property type="term" value="F:copper ion binding"/>
    <property type="evidence" value="ECO:0007669"/>
    <property type="project" value="InterPro"/>
</dbReference>
<dbReference type="CDD" id="cd13875">
    <property type="entry name" value="CuRO_2_LCC_plant"/>
    <property type="match status" value="1"/>
</dbReference>
<dbReference type="InterPro" id="IPR008972">
    <property type="entry name" value="Cupredoxin"/>
</dbReference>
<dbReference type="NCBIfam" id="TIGR03389">
    <property type="entry name" value="laccase"/>
    <property type="match status" value="1"/>
</dbReference>
<sequence length="621" mass="68124">MPGSWLILVLAVSSAAALAHAATVERTFNVATLSWPRICQPENISITAVDGVPGPFIDAHEGDTVVVHVINDSPNNVTVHWHGVFQRRTPWADGPSMVTQCPIRPGSRYTYRFNVTGQEGTLWWHAHSSFLRATVYGALVIRPRQRGAAAYPFAMPDGEHVVLLGEWWNNATSISSNANADAYTINGKPGDLYAGETSANRSAKFEVTGNSTYLLRIINAALNTAFFFKVAGHNFTVVAADASYTSPYRTDVIVIAPGQTVDMAADASPGRYYMAISSYQSASPLSPVGFNGNTTTAVVEYAGAAASAGKHSQAPARPAMPFATSTRTANRFYTNLKALLRPGRRTVPLDVDTSMFVTVGLGLRYPSSCDPKLPSCKPIPMATMNNQSFVLPTTMSMLNARYYEKNTQGNVYTSDFPDKPPVAFDYTNETRTQVAAALLFPGRPATKTKVLRYNATVEVVLQNTALVGRESHPMHLHGYNFFVLKQGFGNYDAARDSKRFNLVDPQERNTVAVPTGGWAVIRFVADNPGMWFMHCHIDSHLAIGLAMVFEVRTGRLRTRRCRRRRRTCRGAEAVQVTRVCRARFGHGTQAGHGLPAKIMYRLGEEDKAVYFDDFDFVIVCG</sequence>
<comment type="function">
    <text evidence="2 13">Lignin degradation and detoxification of lignin-derived products.</text>
</comment>
<feature type="domain" description="Plastocyanin-like" evidence="14">
    <location>
        <begin position="159"/>
        <end position="304"/>
    </location>
</feature>
<keyword evidence="10 13" id="KW-0560">Oxidoreductase</keyword>
<organism evidence="17 18">
    <name type="scientific">Digitaria exilis</name>
    <dbReference type="NCBI Taxonomy" id="1010633"/>
    <lineage>
        <taxon>Eukaryota</taxon>
        <taxon>Viridiplantae</taxon>
        <taxon>Streptophyta</taxon>
        <taxon>Embryophyta</taxon>
        <taxon>Tracheophyta</taxon>
        <taxon>Spermatophyta</taxon>
        <taxon>Magnoliopsida</taxon>
        <taxon>Liliopsida</taxon>
        <taxon>Poales</taxon>
        <taxon>Poaceae</taxon>
        <taxon>PACMAD clade</taxon>
        <taxon>Panicoideae</taxon>
        <taxon>Panicodae</taxon>
        <taxon>Paniceae</taxon>
        <taxon>Anthephorinae</taxon>
        <taxon>Digitaria</taxon>
    </lineage>
</organism>
<evidence type="ECO:0000256" key="5">
    <source>
        <dbReference type="ARBA" id="ARBA00012297"/>
    </source>
</evidence>
<evidence type="ECO:0000256" key="8">
    <source>
        <dbReference type="ARBA" id="ARBA00022723"/>
    </source>
</evidence>
<keyword evidence="13" id="KW-0732">Signal</keyword>
<evidence type="ECO:0000256" key="7">
    <source>
        <dbReference type="ARBA" id="ARBA00022525"/>
    </source>
</evidence>
<dbReference type="Pfam" id="PF00394">
    <property type="entry name" value="Cu-oxidase"/>
    <property type="match status" value="1"/>
</dbReference>
<evidence type="ECO:0000256" key="1">
    <source>
        <dbReference type="ARBA" id="ARBA00000349"/>
    </source>
</evidence>
<dbReference type="InterPro" id="IPR011706">
    <property type="entry name" value="Cu-oxidase_C"/>
</dbReference>
<evidence type="ECO:0000256" key="3">
    <source>
        <dbReference type="ARBA" id="ARBA00004271"/>
    </source>
</evidence>
<dbReference type="CDD" id="cd13849">
    <property type="entry name" value="CuRO_1_LCC_plant"/>
    <property type="match status" value="1"/>
</dbReference>
<dbReference type="OrthoDB" id="2121828at2759"/>
<evidence type="ECO:0000256" key="4">
    <source>
        <dbReference type="ARBA" id="ARBA00010609"/>
    </source>
</evidence>
<dbReference type="GO" id="GO:0048046">
    <property type="term" value="C:apoplast"/>
    <property type="evidence" value="ECO:0007669"/>
    <property type="project" value="UniProtKB-SubCell"/>
</dbReference>
<feature type="chain" id="PRO_5033096877" description="Laccase" evidence="13">
    <location>
        <begin position="22"/>
        <end position="621"/>
    </location>
</feature>
<evidence type="ECO:0000313" key="17">
    <source>
        <dbReference type="EMBL" id="KAF8717019.1"/>
    </source>
</evidence>
<evidence type="ECO:0000256" key="12">
    <source>
        <dbReference type="ARBA" id="ARBA00023185"/>
    </source>
</evidence>
<evidence type="ECO:0000256" key="6">
    <source>
        <dbReference type="ARBA" id="ARBA00022523"/>
    </source>
</evidence>
<name>A0A835C039_9POAL</name>
<comment type="catalytic activity">
    <reaction evidence="1 13">
        <text>4 hydroquinone + O2 = 4 benzosemiquinone + 2 H2O</text>
        <dbReference type="Rhea" id="RHEA:11276"/>
        <dbReference type="ChEBI" id="CHEBI:15377"/>
        <dbReference type="ChEBI" id="CHEBI:15379"/>
        <dbReference type="ChEBI" id="CHEBI:17594"/>
        <dbReference type="ChEBI" id="CHEBI:17977"/>
        <dbReference type="EC" id="1.10.3.2"/>
    </reaction>
</comment>
<keyword evidence="8 13" id="KW-0479">Metal-binding</keyword>
<dbReference type="GO" id="GO:0052716">
    <property type="term" value="F:hydroquinone:oxygen oxidoreductase activity"/>
    <property type="evidence" value="ECO:0007669"/>
    <property type="project" value="UniProtKB-EC"/>
</dbReference>
<feature type="signal peptide" evidence="13">
    <location>
        <begin position="1"/>
        <end position="21"/>
    </location>
</feature>
<dbReference type="InterPro" id="IPR034288">
    <property type="entry name" value="CuRO_1_LCC"/>
</dbReference>
<dbReference type="Proteomes" id="UP000636709">
    <property type="component" value="Unassembled WGS sequence"/>
</dbReference>
<dbReference type="InterPro" id="IPR033138">
    <property type="entry name" value="Cu_oxidase_CS"/>
</dbReference>
<dbReference type="PANTHER" id="PTHR11709:SF339">
    <property type="entry name" value="LACCASE-6"/>
    <property type="match status" value="1"/>
</dbReference>
<dbReference type="Pfam" id="PF07732">
    <property type="entry name" value="Cu-oxidase_3"/>
    <property type="match status" value="1"/>
</dbReference>
<comment type="subcellular location">
    <subcellularLocation>
        <location evidence="3 13">Secreted</location>
        <location evidence="3 13">Extracellular space</location>
        <location evidence="3 13">Apoplast</location>
    </subcellularLocation>
</comment>
<evidence type="ECO:0000256" key="11">
    <source>
        <dbReference type="ARBA" id="ARBA00023008"/>
    </source>
</evidence>
<feature type="domain" description="Plastocyanin-like" evidence="16">
    <location>
        <begin position="34"/>
        <end position="145"/>
    </location>
</feature>
<keyword evidence="11 13" id="KW-0186">Copper</keyword>
<dbReference type="InterPro" id="IPR002355">
    <property type="entry name" value="Cu_oxidase_Cu_BS"/>
</dbReference>
<keyword evidence="6 13" id="KW-0052">Apoplast</keyword>
<evidence type="ECO:0000259" key="16">
    <source>
        <dbReference type="Pfam" id="PF07732"/>
    </source>
</evidence>
<dbReference type="Gene3D" id="2.60.40.420">
    <property type="entry name" value="Cupredoxins - blue copper proteins"/>
    <property type="match status" value="3"/>
</dbReference>
<feature type="domain" description="Plastocyanin-like" evidence="15">
    <location>
        <begin position="415"/>
        <end position="553"/>
    </location>
</feature>
<protein>
    <recommendedName>
        <fullName evidence="5 13">Laccase</fullName>
        <ecNumber evidence="5 13">1.10.3.2</ecNumber>
    </recommendedName>
    <alternativeName>
        <fullName evidence="13">Benzenediol:oxygen oxidoreductase</fullName>
    </alternativeName>
    <alternativeName>
        <fullName evidence="13">Diphenol oxidase</fullName>
    </alternativeName>
    <alternativeName>
        <fullName evidence="13">Urishiol oxidase</fullName>
    </alternativeName>
</protein>
<evidence type="ECO:0000256" key="13">
    <source>
        <dbReference type="RuleBase" id="RU361119"/>
    </source>
</evidence>
<gene>
    <name evidence="17" type="ORF">HU200_026128</name>
</gene>
<dbReference type="InterPro" id="IPR017761">
    <property type="entry name" value="Laccase"/>
</dbReference>
<dbReference type="InterPro" id="IPR034289">
    <property type="entry name" value="CuRO_3_LCC"/>
</dbReference>
<dbReference type="EC" id="1.10.3.2" evidence="5 13"/>
<evidence type="ECO:0000256" key="9">
    <source>
        <dbReference type="ARBA" id="ARBA00022737"/>
    </source>
</evidence>
<dbReference type="CDD" id="cd13897">
    <property type="entry name" value="CuRO_3_LCC_plant"/>
    <property type="match status" value="1"/>
</dbReference>
<dbReference type="InterPro" id="IPR045087">
    <property type="entry name" value="Cu-oxidase_fam"/>
</dbReference>
<proteinExistence type="inferred from homology"/>
<dbReference type="Pfam" id="PF07731">
    <property type="entry name" value="Cu-oxidase_2"/>
    <property type="match status" value="1"/>
</dbReference>
<comment type="similarity">
    <text evidence="4 13">Belongs to the multicopper oxidase family.</text>
</comment>
<dbReference type="InterPro" id="IPR001117">
    <property type="entry name" value="Cu-oxidase_2nd"/>
</dbReference>
<evidence type="ECO:0000256" key="2">
    <source>
        <dbReference type="ARBA" id="ARBA00002075"/>
    </source>
</evidence>
<dbReference type="InterPro" id="IPR034285">
    <property type="entry name" value="CuRO_2_LCC"/>
</dbReference>
<dbReference type="InterPro" id="IPR011707">
    <property type="entry name" value="Cu-oxidase-like_N"/>
</dbReference>
<evidence type="ECO:0000259" key="15">
    <source>
        <dbReference type="Pfam" id="PF07731"/>
    </source>
</evidence>
<comment type="cofactor">
    <cofactor evidence="13">
        <name>Cu cation</name>
        <dbReference type="ChEBI" id="CHEBI:23378"/>
    </cofactor>
    <text evidence="13">Binds 4 Cu cations per monomer.</text>
</comment>
<accession>A0A835C039</accession>
<evidence type="ECO:0000259" key="14">
    <source>
        <dbReference type="Pfam" id="PF00394"/>
    </source>
</evidence>
<dbReference type="EMBL" id="JACEFO010001719">
    <property type="protein sequence ID" value="KAF8717019.1"/>
    <property type="molecule type" value="Genomic_DNA"/>
</dbReference>
<comment type="caution">
    <text evidence="17">The sequence shown here is derived from an EMBL/GenBank/DDBJ whole genome shotgun (WGS) entry which is preliminary data.</text>
</comment>
<dbReference type="PANTHER" id="PTHR11709">
    <property type="entry name" value="MULTI-COPPER OXIDASE"/>
    <property type="match status" value="1"/>
</dbReference>
<keyword evidence="9 13" id="KW-0677">Repeat</keyword>
<dbReference type="SUPFAM" id="SSF49503">
    <property type="entry name" value="Cupredoxins"/>
    <property type="match status" value="3"/>
</dbReference>
<keyword evidence="12 13" id="KW-0439">Lignin degradation</keyword>
<dbReference type="PROSITE" id="PS00080">
    <property type="entry name" value="MULTICOPPER_OXIDASE2"/>
    <property type="match status" value="1"/>
</dbReference>
<reference evidence="17" key="1">
    <citation type="submission" date="2020-07" db="EMBL/GenBank/DDBJ databases">
        <title>Genome sequence and genetic diversity analysis of an under-domesticated orphan crop, white fonio (Digitaria exilis).</title>
        <authorList>
            <person name="Bennetzen J.L."/>
            <person name="Chen S."/>
            <person name="Ma X."/>
            <person name="Wang X."/>
            <person name="Yssel A.E.J."/>
            <person name="Chaluvadi S.R."/>
            <person name="Johnson M."/>
            <person name="Gangashetty P."/>
            <person name="Hamidou F."/>
            <person name="Sanogo M.D."/>
            <person name="Zwaenepoel A."/>
            <person name="Wallace J."/>
            <person name="Van De Peer Y."/>
            <person name="Van Deynze A."/>
        </authorList>
    </citation>
    <scope>NUCLEOTIDE SEQUENCE</scope>
    <source>
        <tissue evidence="17">Leaves</tissue>
    </source>
</reference>
<evidence type="ECO:0000313" key="18">
    <source>
        <dbReference type="Proteomes" id="UP000636709"/>
    </source>
</evidence>
<dbReference type="PROSITE" id="PS00079">
    <property type="entry name" value="MULTICOPPER_OXIDASE1"/>
    <property type="match status" value="1"/>
</dbReference>
<evidence type="ECO:0000256" key="10">
    <source>
        <dbReference type="ARBA" id="ARBA00023002"/>
    </source>
</evidence>
<dbReference type="AlphaFoldDB" id="A0A835C039"/>
<keyword evidence="7 13" id="KW-0964">Secreted</keyword>
<keyword evidence="18" id="KW-1185">Reference proteome</keyword>
<dbReference type="GO" id="GO:0046274">
    <property type="term" value="P:lignin catabolic process"/>
    <property type="evidence" value="ECO:0007669"/>
    <property type="project" value="UniProtKB-KW"/>
</dbReference>